<dbReference type="PANTHER" id="PTHR22100">
    <property type="entry name" value="WINGS APART-LIKE PROTEIN HOMOLOG"/>
    <property type="match status" value="1"/>
</dbReference>
<sequence length="596" mass="65944">MDLQALRASHELREAGQSHQFRDEIEYILDGIRAKDRPKIRRTSCLDLLRSMLKLEFADLFRSNNYMSIVFETIRTDRDPYNDLKDIVKQSGIITKGQKVLAKSIVLSTMTGIIEDSVALQDARTLSLIEQHPDFINAVIDILVDDLAWIKQPSATPGVFLPDVLDIGRIQNCLCILERLSLVSRTPATVLANNTRVFPLFVQLITLCRAHAFQYPQHTDSMNLMLHALRLLVNVTNGFEPCCENLAQSGSISVLTQNIIQFYGHCRNYTPGETEVATTTMGSGGGGGVQDLMDDSERMHWTRAESRSDSGLSFEMMTPGVTPSRRNRNEFGTSNGMDDLEAALKAEGLLSSRPSVKEVKIENDANGWYDILLLSIGLLINMLETNVRRRYQLTDQAIGLDCNAIGDCFTRECQCDKSTDALERLVEIYNTEATISEMTENQVLAAYLALLLGCAVGGNAENETRLYRSIHEQSLVPMLDLLRDFMAAHAESAIDGQDFDDGGNGDNDDTMTSLSAFQGQGVSMGRSTSMMSVTFENEPAIPMGTFAVVDGADGLDQGRGGGISFKSAGGQETQRTILQIIDVLQRIELRHSENRE</sequence>
<dbReference type="EMBL" id="JAAAUQ010001222">
    <property type="protein sequence ID" value="KAF9141520.1"/>
    <property type="molecule type" value="Genomic_DNA"/>
</dbReference>
<dbReference type="OrthoDB" id="78088at2759"/>
<gene>
    <name evidence="3" type="ORF">BG015_001264</name>
</gene>
<dbReference type="AlphaFoldDB" id="A0A9P5RTK0"/>
<organism evidence="3 4">
    <name type="scientific">Linnemannia schmuckeri</name>
    <dbReference type="NCBI Taxonomy" id="64567"/>
    <lineage>
        <taxon>Eukaryota</taxon>
        <taxon>Fungi</taxon>
        <taxon>Fungi incertae sedis</taxon>
        <taxon>Mucoromycota</taxon>
        <taxon>Mortierellomycotina</taxon>
        <taxon>Mortierellomycetes</taxon>
        <taxon>Mortierellales</taxon>
        <taxon>Mortierellaceae</taxon>
        <taxon>Linnemannia</taxon>
    </lineage>
</organism>
<dbReference type="PANTHER" id="PTHR22100:SF13">
    <property type="entry name" value="WINGS APART-LIKE PROTEIN HOMOLOG"/>
    <property type="match status" value="1"/>
</dbReference>
<evidence type="ECO:0000256" key="1">
    <source>
        <dbReference type="ARBA" id="ARBA00006854"/>
    </source>
</evidence>
<evidence type="ECO:0000313" key="3">
    <source>
        <dbReference type="EMBL" id="KAF9141520.1"/>
    </source>
</evidence>
<keyword evidence="4" id="KW-1185">Reference proteome</keyword>
<accession>A0A9P5RTK0</accession>
<reference evidence="3" key="1">
    <citation type="journal article" date="2020" name="Fungal Divers.">
        <title>Resolving the Mortierellaceae phylogeny through synthesis of multi-gene phylogenetics and phylogenomics.</title>
        <authorList>
            <person name="Vandepol N."/>
            <person name="Liber J."/>
            <person name="Desiro A."/>
            <person name="Na H."/>
            <person name="Kennedy M."/>
            <person name="Barry K."/>
            <person name="Grigoriev I.V."/>
            <person name="Miller A.N."/>
            <person name="O'Donnell K."/>
            <person name="Stajich J.E."/>
            <person name="Bonito G."/>
        </authorList>
    </citation>
    <scope>NUCLEOTIDE SEQUENCE</scope>
    <source>
        <strain evidence="3">NRRL 6426</strain>
    </source>
</reference>
<proteinExistence type="inferred from homology"/>
<dbReference type="Proteomes" id="UP000748756">
    <property type="component" value="Unassembled WGS sequence"/>
</dbReference>
<evidence type="ECO:0000313" key="4">
    <source>
        <dbReference type="Proteomes" id="UP000748756"/>
    </source>
</evidence>
<evidence type="ECO:0000259" key="2">
    <source>
        <dbReference type="Pfam" id="PF07814"/>
    </source>
</evidence>
<protein>
    <recommendedName>
        <fullName evidence="2">Wings apart-like protein C-terminal domain-containing protein</fullName>
    </recommendedName>
</protein>
<comment type="caution">
    <text evidence="3">The sequence shown here is derived from an EMBL/GenBank/DDBJ whole genome shotgun (WGS) entry which is preliminary data.</text>
</comment>
<dbReference type="Gene3D" id="1.25.10.10">
    <property type="entry name" value="Leucine-rich Repeat Variant"/>
    <property type="match status" value="2"/>
</dbReference>
<dbReference type="InterPro" id="IPR011989">
    <property type="entry name" value="ARM-like"/>
</dbReference>
<dbReference type="Pfam" id="PF07814">
    <property type="entry name" value="WAPL"/>
    <property type="match status" value="1"/>
</dbReference>
<feature type="domain" description="Wings apart-like protein C-terminal" evidence="2">
    <location>
        <begin position="6"/>
        <end position="80"/>
    </location>
</feature>
<comment type="similarity">
    <text evidence="1">Belongs to the WAPL family.</text>
</comment>
<dbReference type="InterPro" id="IPR039874">
    <property type="entry name" value="WAPL"/>
</dbReference>
<dbReference type="InterPro" id="IPR022771">
    <property type="entry name" value="WAPL_C"/>
</dbReference>
<name>A0A9P5RTK0_9FUNG</name>